<protein>
    <recommendedName>
        <fullName evidence="2">Acyltransferase 3 domain-containing protein</fullName>
    </recommendedName>
</protein>
<name>A0AA36CF84_9BILA</name>
<keyword evidence="4" id="KW-1185">Reference proteome</keyword>
<dbReference type="GO" id="GO:0000271">
    <property type="term" value="P:polysaccharide biosynthetic process"/>
    <property type="evidence" value="ECO:0007669"/>
    <property type="project" value="TreeGrafter"/>
</dbReference>
<dbReference type="Pfam" id="PF01757">
    <property type="entry name" value="Acyl_transf_3"/>
    <property type="match status" value="1"/>
</dbReference>
<evidence type="ECO:0000256" key="1">
    <source>
        <dbReference type="SAM" id="Phobius"/>
    </source>
</evidence>
<feature type="transmembrane region" description="Helical" evidence="1">
    <location>
        <begin position="178"/>
        <end position="201"/>
    </location>
</feature>
<feature type="non-terminal residue" evidence="3">
    <location>
        <position position="499"/>
    </location>
</feature>
<sequence length="499" mass="57333">MAAAGIAMMFSYTQQSEGDYFAEDTAKMPFLHTWSLAVEMQFYLVAPIIFLLSRVKLKDDRQVGPWILVLIFVLSLFYRCQATDISGFYRPLARLWQFLAGMIAAYHTEDEEETEIIGVSQQKENAITLGMLFVTLIVFLPVQVEGKHLHLVLQIIVTVAGALFLWKGAKSTLTFENLHFGYIGAISYALYLVHFPILRISEYLGDFYNHQPLVTTTTLFATFSTAIFAHHIYEKPLLKFGLYDNAYNTLKYFLICWLIFWTREWIVKPGCVENATVAANAKFRNSVYRLEGGKFIDDGFGKSKPPFGHYSYQNNTGSLKIVIIGNSWATQQAHIVRKLFPPSTTSSMDLFSLAGHCIGMHQQDPETEFVMSYLEGLQPDYIFVLLRYVLELQDYRYVKRRDDEILERYRAGIGRMSKTTQKLFLELDSPYKCDEKNGNVSTLDFKYDEPAFLPPDPRKRARNKKRCKGTLAIAVKITPNDRRLKKLPHQGYYGNAWIV</sequence>
<evidence type="ECO:0000313" key="3">
    <source>
        <dbReference type="EMBL" id="CAJ0567702.1"/>
    </source>
</evidence>
<evidence type="ECO:0000313" key="4">
    <source>
        <dbReference type="Proteomes" id="UP001177023"/>
    </source>
</evidence>
<dbReference type="EMBL" id="CATQJA010001539">
    <property type="protein sequence ID" value="CAJ0567702.1"/>
    <property type="molecule type" value="Genomic_DNA"/>
</dbReference>
<dbReference type="PANTHER" id="PTHR23028">
    <property type="entry name" value="ACETYLTRANSFERASE"/>
    <property type="match status" value="1"/>
</dbReference>
<dbReference type="GO" id="GO:0016747">
    <property type="term" value="F:acyltransferase activity, transferring groups other than amino-acyl groups"/>
    <property type="evidence" value="ECO:0007669"/>
    <property type="project" value="InterPro"/>
</dbReference>
<dbReference type="GO" id="GO:0016020">
    <property type="term" value="C:membrane"/>
    <property type="evidence" value="ECO:0007669"/>
    <property type="project" value="TreeGrafter"/>
</dbReference>
<feature type="transmembrane region" description="Helical" evidence="1">
    <location>
        <begin position="148"/>
        <end position="166"/>
    </location>
</feature>
<comment type="caution">
    <text evidence="3">The sequence shown here is derived from an EMBL/GenBank/DDBJ whole genome shotgun (WGS) entry which is preliminary data.</text>
</comment>
<feature type="transmembrane region" description="Helical" evidence="1">
    <location>
        <begin position="31"/>
        <end position="51"/>
    </location>
</feature>
<dbReference type="AlphaFoldDB" id="A0AA36CF84"/>
<proteinExistence type="predicted"/>
<gene>
    <name evidence="3" type="ORF">MSPICULIGERA_LOCUS6244</name>
</gene>
<accession>A0AA36CF84</accession>
<dbReference type="PANTHER" id="PTHR23028:SF53">
    <property type="entry name" value="ACYL_TRANSF_3 DOMAIN-CONTAINING PROTEIN"/>
    <property type="match status" value="1"/>
</dbReference>
<reference evidence="3" key="1">
    <citation type="submission" date="2023-06" db="EMBL/GenBank/DDBJ databases">
        <authorList>
            <person name="Delattre M."/>
        </authorList>
    </citation>
    <scope>NUCLEOTIDE SEQUENCE</scope>
    <source>
        <strain evidence="3">AF72</strain>
    </source>
</reference>
<feature type="domain" description="Acyltransferase 3" evidence="2">
    <location>
        <begin position="22"/>
        <end position="226"/>
    </location>
</feature>
<dbReference type="InterPro" id="IPR050879">
    <property type="entry name" value="Acyltransferase_3"/>
</dbReference>
<keyword evidence="1" id="KW-0472">Membrane</keyword>
<dbReference type="Proteomes" id="UP001177023">
    <property type="component" value="Unassembled WGS sequence"/>
</dbReference>
<keyword evidence="1" id="KW-0812">Transmembrane</keyword>
<feature type="transmembrane region" description="Helical" evidence="1">
    <location>
        <begin position="126"/>
        <end position="142"/>
    </location>
</feature>
<dbReference type="InterPro" id="IPR002656">
    <property type="entry name" value="Acyl_transf_3_dom"/>
</dbReference>
<evidence type="ECO:0000259" key="2">
    <source>
        <dbReference type="Pfam" id="PF01757"/>
    </source>
</evidence>
<organism evidence="3 4">
    <name type="scientific">Mesorhabditis spiculigera</name>
    <dbReference type="NCBI Taxonomy" id="96644"/>
    <lineage>
        <taxon>Eukaryota</taxon>
        <taxon>Metazoa</taxon>
        <taxon>Ecdysozoa</taxon>
        <taxon>Nematoda</taxon>
        <taxon>Chromadorea</taxon>
        <taxon>Rhabditida</taxon>
        <taxon>Rhabditina</taxon>
        <taxon>Rhabditomorpha</taxon>
        <taxon>Rhabditoidea</taxon>
        <taxon>Rhabditidae</taxon>
        <taxon>Mesorhabditinae</taxon>
        <taxon>Mesorhabditis</taxon>
    </lineage>
</organism>
<keyword evidence="1" id="KW-1133">Transmembrane helix</keyword>
<feature type="transmembrane region" description="Helical" evidence="1">
    <location>
        <begin position="63"/>
        <end position="82"/>
    </location>
</feature>